<protein>
    <submittedName>
        <fullName evidence="1">Jg27036 protein</fullName>
    </submittedName>
</protein>
<sequence>DFVQWSQILERIDEKATLKVWSTIKKTCERKHMPPYYCPKDLEGIFDVQCNWSEPKNRDSFDENLKGFTPLS</sequence>
<keyword evidence="2" id="KW-1185">Reference proteome</keyword>
<feature type="non-terminal residue" evidence="1">
    <location>
        <position position="1"/>
    </location>
</feature>
<organism evidence="1 2">
    <name type="scientific">Pararge aegeria aegeria</name>
    <dbReference type="NCBI Taxonomy" id="348720"/>
    <lineage>
        <taxon>Eukaryota</taxon>
        <taxon>Metazoa</taxon>
        <taxon>Ecdysozoa</taxon>
        <taxon>Arthropoda</taxon>
        <taxon>Hexapoda</taxon>
        <taxon>Insecta</taxon>
        <taxon>Pterygota</taxon>
        <taxon>Neoptera</taxon>
        <taxon>Endopterygota</taxon>
        <taxon>Lepidoptera</taxon>
        <taxon>Glossata</taxon>
        <taxon>Ditrysia</taxon>
        <taxon>Papilionoidea</taxon>
        <taxon>Nymphalidae</taxon>
        <taxon>Satyrinae</taxon>
        <taxon>Satyrini</taxon>
        <taxon>Parargina</taxon>
        <taxon>Pararge</taxon>
    </lineage>
</organism>
<reference evidence="1" key="1">
    <citation type="submission" date="2022-03" db="EMBL/GenBank/DDBJ databases">
        <authorList>
            <person name="Lindestad O."/>
        </authorList>
    </citation>
    <scope>NUCLEOTIDE SEQUENCE</scope>
</reference>
<dbReference type="Proteomes" id="UP000838756">
    <property type="component" value="Unassembled WGS sequence"/>
</dbReference>
<gene>
    <name evidence="1" type="primary">jg27036</name>
    <name evidence="1" type="ORF">PAEG_LOCUS3270</name>
</gene>
<name>A0A8S4QMC1_9NEOP</name>
<proteinExistence type="predicted"/>
<dbReference type="EMBL" id="CAKXAJ010010342">
    <property type="protein sequence ID" value="CAH2211453.1"/>
    <property type="molecule type" value="Genomic_DNA"/>
</dbReference>
<dbReference type="AlphaFoldDB" id="A0A8S4QMC1"/>
<evidence type="ECO:0000313" key="2">
    <source>
        <dbReference type="Proteomes" id="UP000838756"/>
    </source>
</evidence>
<accession>A0A8S4QMC1</accession>
<evidence type="ECO:0000313" key="1">
    <source>
        <dbReference type="EMBL" id="CAH2211453.1"/>
    </source>
</evidence>
<comment type="caution">
    <text evidence="1">The sequence shown here is derived from an EMBL/GenBank/DDBJ whole genome shotgun (WGS) entry which is preliminary data.</text>
</comment>